<dbReference type="AlphaFoldDB" id="A0A9Q1FCD8"/>
<keyword evidence="3" id="KW-1185">Reference proteome</keyword>
<dbReference type="InterPro" id="IPR036623">
    <property type="entry name" value="Hemimethylated_DNA-bd_sf"/>
</dbReference>
<dbReference type="SMART" id="SM00992">
    <property type="entry name" value="YccV-like"/>
    <property type="match status" value="1"/>
</dbReference>
<dbReference type="Proteomes" id="UP001152622">
    <property type="component" value="Chromosome 6"/>
</dbReference>
<comment type="caution">
    <text evidence="2">The sequence shown here is derived from an EMBL/GenBank/DDBJ whole genome shotgun (WGS) entry which is preliminary data.</text>
</comment>
<dbReference type="PANTHER" id="PTHR48439">
    <property type="entry name" value="HEMIMETHYLATED DNA-BINDING DOMAIN-CONTAINING PROTEIN"/>
    <property type="match status" value="1"/>
</dbReference>
<accession>A0A9Q1FCD8</accession>
<evidence type="ECO:0000313" key="3">
    <source>
        <dbReference type="Proteomes" id="UP001152622"/>
    </source>
</evidence>
<dbReference type="OrthoDB" id="28868at2759"/>
<dbReference type="GO" id="GO:0003677">
    <property type="term" value="F:DNA binding"/>
    <property type="evidence" value="ECO:0007669"/>
    <property type="project" value="InterPro"/>
</dbReference>
<organism evidence="2 3">
    <name type="scientific">Synaphobranchus kaupii</name>
    <name type="common">Kaup's arrowtooth eel</name>
    <dbReference type="NCBI Taxonomy" id="118154"/>
    <lineage>
        <taxon>Eukaryota</taxon>
        <taxon>Metazoa</taxon>
        <taxon>Chordata</taxon>
        <taxon>Craniata</taxon>
        <taxon>Vertebrata</taxon>
        <taxon>Euteleostomi</taxon>
        <taxon>Actinopterygii</taxon>
        <taxon>Neopterygii</taxon>
        <taxon>Teleostei</taxon>
        <taxon>Anguilliformes</taxon>
        <taxon>Synaphobranchidae</taxon>
        <taxon>Synaphobranchus</taxon>
    </lineage>
</organism>
<sequence length="247" mass="28533">MNYLLFDPAVCLYLKRNLEVKAMPQITAAAILQIGLLLSALPAQYLISKWSGSNSAQRHRATQRLIAAWDDLWKSYLNVTVWTDWLDQWINKLMFSATQEDDDQGESPALEVQMHDNDQGYFGASRVVRRPRPPYVLHRVGQVVMEKRNHMVGVIVSWDDRLKAPQSWVKKMYSDSEVQRAEDTPHYKVIFSGPGPSSFLVGYLPQASLELFNGLKPEIPTIERYFSHYDGKRFVMKPWLQELFPDD</sequence>
<proteinExistence type="predicted"/>
<dbReference type="InterPro" id="IPR011722">
    <property type="entry name" value="Hemimethylated_DNA-bd_dom"/>
</dbReference>
<gene>
    <name evidence="2" type="ORF">SKAU_G00185350</name>
</gene>
<reference evidence="2" key="1">
    <citation type="journal article" date="2023" name="Science">
        <title>Genome structures resolve the early diversification of teleost fishes.</title>
        <authorList>
            <person name="Parey E."/>
            <person name="Louis A."/>
            <person name="Montfort J."/>
            <person name="Bouchez O."/>
            <person name="Roques C."/>
            <person name="Iampietro C."/>
            <person name="Lluch J."/>
            <person name="Castinel A."/>
            <person name="Donnadieu C."/>
            <person name="Desvignes T."/>
            <person name="Floi Bucao C."/>
            <person name="Jouanno E."/>
            <person name="Wen M."/>
            <person name="Mejri S."/>
            <person name="Dirks R."/>
            <person name="Jansen H."/>
            <person name="Henkel C."/>
            <person name="Chen W.J."/>
            <person name="Zahm M."/>
            <person name="Cabau C."/>
            <person name="Klopp C."/>
            <person name="Thompson A.W."/>
            <person name="Robinson-Rechavi M."/>
            <person name="Braasch I."/>
            <person name="Lecointre G."/>
            <person name="Bobe J."/>
            <person name="Postlethwait J.H."/>
            <person name="Berthelot C."/>
            <person name="Roest Crollius H."/>
            <person name="Guiguen Y."/>
        </authorList>
    </citation>
    <scope>NUCLEOTIDE SEQUENCE</scope>
    <source>
        <strain evidence="2">WJC10195</strain>
    </source>
</reference>
<dbReference type="Pfam" id="PF08755">
    <property type="entry name" value="YccV-like"/>
    <property type="match status" value="1"/>
</dbReference>
<dbReference type="SUPFAM" id="SSF141255">
    <property type="entry name" value="YccV-like"/>
    <property type="match status" value="1"/>
</dbReference>
<dbReference type="EMBL" id="JAINUF010000006">
    <property type="protein sequence ID" value="KAJ8355741.1"/>
    <property type="molecule type" value="Genomic_DNA"/>
</dbReference>
<evidence type="ECO:0000313" key="2">
    <source>
        <dbReference type="EMBL" id="KAJ8355741.1"/>
    </source>
</evidence>
<dbReference type="Gene3D" id="2.30.30.390">
    <property type="entry name" value="Hemimethylated DNA-binding domain"/>
    <property type="match status" value="1"/>
</dbReference>
<protein>
    <recommendedName>
        <fullName evidence="1">Hemimethylated DNA-binding domain-containing protein</fullName>
    </recommendedName>
</protein>
<dbReference type="InterPro" id="IPR053189">
    <property type="entry name" value="Clp_protease_adapter_ClpF"/>
</dbReference>
<name>A0A9Q1FCD8_SYNKA</name>
<dbReference type="PANTHER" id="PTHR48439:SF1">
    <property type="entry name" value="HEMIMETHYLATED DNA-BINDING DOMAIN-CONTAINING PROTEIN"/>
    <property type="match status" value="1"/>
</dbReference>
<feature type="domain" description="Hemimethylated DNA-binding" evidence="1">
    <location>
        <begin position="135"/>
        <end position="237"/>
    </location>
</feature>
<evidence type="ECO:0000259" key="1">
    <source>
        <dbReference type="SMART" id="SM00992"/>
    </source>
</evidence>